<dbReference type="InterPro" id="IPR007632">
    <property type="entry name" value="Anoctamin"/>
</dbReference>
<dbReference type="PANTHER" id="PTHR12308">
    <property type="entry name" value="ANOCTAMIN"/>
    <property type="match status" value="1"/>
</dbReference>
<keyword evidence="4 6" id="KW-0472">Membrane</keyword>
<evidence type="ECO:0000256" key="4">
    <source>
        <dbReference type="ARBA" id="ARBA00023136"/>
    </source>
</evidence>
<dbReference type="Pfam" id="PF04547">
    <property type="entry name" value="Anoctamin"/>
    <property type="match status" value="2"/>
</dbReference>
<feature type="compositionally biased region" description="Acidic residues" evidence="5">
    <location>
        <begin position="461"/>
        <end position="471"/>
    </location>
</feature>
<sequence>MEGDIKQEGCSLILKELITRGACLAIYPLHDDDALQTIQDRWLTYLEPPWAQPIDLVKDYFGEKVGMYFLFLGTYSTWLFYAGALGIVTYALEIVPSPFAVWSTTFCGIFMSMWSTVFLEHWKSTQARAKMTWGMTGFEDTEQDRTEFEGREIHSPFTNGFFMPFATRMNFIENHRTETAFEDNLIAKVFVFQFVNSYGALFYVAMAQGPLSFTIGQSQPWKTQRFQCAPHCLNDVGALLGTIFIIRVVMGNWDEVIKPYLARLEKEYEIRKESENDDAEYENPSQPELMRKRQISPAEEQYEKHEYDSLSLFDDYAELVIQFGYATLFVSAFPLAPMFACVNNFIEIRVDGWKMCQNTRRPWPAGAEDIGTWESILTIMSILATITNGMMITQTSSTFDTLPEQQRLVIFIVLEWILVGIKIVLMAALDDVPEDVEMQIERQDFLISKIIGLERDEEKDLEDDELFEIEEPPVHASDPGIRDPNKKEGDEEGKEKDDKDD</sequence>
<proteinExistence type="predicted"/>
<keyword evidence="9" id="KW-1185">Reference proteome</keyword>
<gene>
    <name evidence="8" type="ORF">AURANDRAFT_27376</name>
</gene>
<evidence type="ECO:0000313" key="8">
    <source>
        <dbReference type="EMBL" id="EGB07781.1"/>
    </source>
</evidence>
<comment type="subcellular location">
    <subcellularLocation>
        <location evidence="1">Membrane</location>
        <topology evidence="1">Multi-pass membrane protein</topology>
    </subcellularLocation>
</comment>
<dbReference type="eggNOG" id="KOG2513">
    <property type="taxonomic scope" value="Eukaryota"/>
</dbReference>
<dbReference type="InterPro" id="IPR049452">
    <property type="entry name" value="Anoctamin_TM"/>
</dbReference>
<evidence type="ECO:0000256" key="2">
    <source>
        <dbReference type="ARBA" id="ARBA00022692"/>
    </source>
</evidence>
<dbReference type="PANTHER" id="PTHR12308:SF73">
    <property type="entry name" value="ANOCTAMIN"/>
    <property type="match status" value="1"/>
</dbReference>
<feature type="region of interest" description="Disordered" evidence="5">
    <location>
        <begin position="273"/>
        <end position="295"/>
    </location>
</feature>
<feature type="transmembrane region" description="Helical" evidence="6">
    <location>
        <begin position="408"/>
        <end position="429"/>
    </location>
</feature>
<dbReference type="EMBL" id="GL833130">
    <property type="protein sequence ID" value="EGB07781.1"/>
    <property type="molecule type" value="Genomic_DNA"/>
</dbReference>
<dbReference type="GO" id="GO:0005254">
    <property type="term" value="F:chloride channel activity"/>
    <property type="evidence" value="ECO:0007669"/>
    <property type="project" value="TreeGrafter"/>
</dbReference>
<dbReference type="OMA" id="YNGPLKT"/>
<dbReference type="Proteomes" id="UP000002729">
    <property type="component" value="Unassembled WGS sequence"/>
</dbReference>
<dbReference type="RefSeq" id="XP_009037762.1">
    <property type="nucleotide sequence ID" value="XM_009039514.1"/>
</dbReference>
<evidence type="ECO:0000256" key="1">
    <source>
        <dbReference type="ARBA" id="ARBA00004141"/>
    </source>
</evidence>
<dbReference type="OrthoDB" id="18915at2759"/>
<evidence type="ECO:0000256" key="6">
    <source>
        <dbReference type="SAM" id="Phobius"/>
    </source>
</evidence>
<feature type="compositionally biased region" description="Basic and acidic residues" evidence="5">
    <location>
        <begin position="480"/>
        <end position="501"/>
    </location>
</feature>
<accession>F0YB26</accession>
<dbReference type="KEGG" id="aaf:AURANDRAFT_27376"/>
<dbReference type="GeneID" id="20220350"/>
<name>F0YB26_AURAN</name>
<feature type="domain" description="Anoctamin transmembrane" evidence="7">
    <location>
        <begin position="57"/>
        <end position="155"/>
    </location>
</feature>
<evidence type="ECO:0000256" key="3">
    <source>
        <dbReference type="ARBA" id="ARBA00022989"/>
    </source>
</evidence>
<evidence type="ECO:0000259" key="7">
    <source>
        <dbReference type="Pfam" id="PF04547"/>
    </source>
</evidence>
<feature type="domain" description="Anoctamin transmembrane" evidence="7">
    <location>
        <begin position="156"/>
        <end position="443"/>
    </location>
</feature>
<dbReference type="AlphaFoldDB" id="F0YB26"/>
<keyword evidence="3 6" id="KW-1133">Transmembrane helix</keyword>
<feature type="transmembrane region" description="Helical" evidence="6">
    <location>
        <begin position="98"/>
        <end position="119"/>
    </location>
</feature>
<organism evidence="9">
    <name type="scientific">Aureococcus anophagefferens</name>
    <name type="common">Harmful bloom alga</name>
    <dbReference type="NCBI Taxonomy" id="44056"/>
    <lineage>
        <taxon>Eukaryota</taxon>
        <taxon>Sar</taxon>
        <taxon>Stramenopiles</taxon>
        <taxon>Ochrophyta</taxon>
        <taxon>Pelagophyceae</taxon>
        <taxon>Pelagomonadales</taxon>
        <taxon>Pelagomonadaceae</taxon>
        <taxon>Aureococcus</taxon>
    </lineage>
</organism>
<reference evidence="8 9" key="1">
    <citation type="journal article" date="2011" name="Proc. Natl. Acad. Sci. U.S.A.">
        <title>Niche of harmful alga Aureococcus anophagefferens revealed through ecogenomics.</title>
        <authorList>
            <person name="Gobler C.J."/>
            <person name="Berry D.L."/>
            <person name="Dyhrman S.T."/>
            <person name="Wilhelm S.W."/>
            <person name="Salamov A."/>
            <person name="Lobanov A.V."/>
            <person name="Zhang Y."/>
            <person name="Collier J.L."/>
            <person name="Wurch L.L."/>
            <person name="Kustka A.B."/>
            <person name="Dill B.D."/>
            <person name="Shah M."/>
            <person name="VerBerkmoes N.C."/>
            <person name="Kuo A."/>
            <person name="Terry A."/>
            <person name="Pangilinan J."/>
            <person name="Lindquist E.A."/>
            <person name="Lucas S."/>
            <person name="Paulsen I.T."/>
            <person name="Hattenrath-Lehmann T.K."/>
            <person name="Talmage S.C."/>
            <person name="Walker E.A."/>
            <person name="Koch F."/>
            <person name="Burson A.M."/>
            <person name="Marcoval M.A."/>
            <person name="Tang Y.Z."/>
            <person name="Lecleir G.R."/>
            <person name="Coyne K.J."/>
            <person name="Berg G.M."/>
            <person name="Bertrand E.M."/>
            <person name="Saito M.A."/>
            <person name="Gladyshev V.N."/>
            <person name="Grigoriev I.V."/>
        </authorList>
    </citation>
    <scope>NUCLEOTIDE SEQUENCE [LARGE SCALE GENOMIC DNA]</scope>
    <source>
        <strain evidence="9">CCMP 1984</strain>
    </source>
</reference>
<feature type="region of interest" description="Disordered" evidence="5">
    <location>
        <begin position="461"/>
        <end position="501"/>
    </location>
</feature>
<evidence type="ECO:0000313" key="9">
    <source>
        <dbReference type="Proteomes" id="UP000002729"/>
    </source>
</evidence>
<dbReference type="InParanoid" id="F0YB26"/>
<feature type="transmembrane region" description="Helical" evidence="6">
    <location>
        <begin position="68"/>
        <end position="92"/>
    </location>
</feature>
<dbReference type="GO" id="GO:0016020">
    <property type="term" value="C:membrane"/>
    <property type="evidence" value="ECO:0007669"/>
    <property type="project" value="UniProtKB-SubCell"/>
</dbReference>
<protein>
    <recommendedName>
        <fullName evidence="7">Anoctamin transmembrane domain-containing protein</fullName>
    </recommendedName>
</protein>
<evidence type="ECO:0000256" key="5">
    <source>
        <dbReference type="SAM" id="MobiDB-lite"/>
    </source>
</evidence>
<keyword evidence="2 6" id="KW-0812">Transmembrane</keyword>